<evidence type="ECO:0000313" key="4">
    <source>
        <dbReference type="EMBL" id="MBA4622903.1"/>
    </source>
</evidence>
<protein>
    <recommendedName>
        <fullName evidence="5">Ribosomal silencing factor RsfS</fullName>
    </recommendedName>
</protein>
<evidence type="ECO:0008006" key="5">
    <source>
        <dbReference type="Google" id="ProtNLM"/>
    </source>
</evidence>
<dbReference type="Pfam" id="PF02410">
    <property type="entry name" value="RsfS"/>
    <property type="match status" value="1"/>
</dbReference>
<dbReference type="InterPro" id="IPR004394">
    <property type="entry name" value="Iojap/RsfS/C7orf30"/>
</dbReference>
<proteinExistence type="inferred from homology"/>
<organism evidence="4">
    <name type="scientific">Opuntia streptacantha</name>
    <name type="common">Prickly pear cactus</name>
    <name type="synonym">Opuntia cardona</name>
    <dbReference type="NCBI Taxonomy" id="393608"/>
    <lineage>
        <taxon>Eukaryota</taxon>
        <taxon>Viridiplantae</taxon>
        <taxon>Streptophyta</taxon>
        <taxon>Embryophyta</taxon>
        <taxon>Tracheophyta</taxon>
        <taxon>Spermatophyta</taxon>
        <taxon>Magnoliopsida</taxon>
        <taxon>eudicotyledons</taxon>
        <taxon>Gunneridae</taxon>
        <taxon>Pentapetalae</taxon>
        <taxon>Caryophyllales</taxon>
        <taxon>Cactineae</taxon>
        <taxon>Cactaceae</taxon>
        <taxon>Opuntioideae</taxon>
        <taxon>Opuntia</taxon>
    </lineage>
</organism>
<dbReference type="PANTHER" id="PTHR21043:SF0">
    <property type="entry name" value="MITOCHONDRIAL ASSEMBLY OF RIBOSOMAL LARGE SUBUNIT PROTEIN 1"/>
    <property type="match status" value="1"/>
</dbReference>
<dbReference type="Gene3D" id="3.30.460.10">
    <property type="entry name" value="Beta Polymerase, domain 2"/>
    <property type="match status" value="1"/>
</dbReference>
<dbReference type="EMBL" id="GISG01040872">
    <property type="protein sequence ID" value="MBA4622903.1"/>
    <property type="molecule type" value="Transcribed_RNA"/>
</dbReference>
<dbReference type="GO" id="GO:0043023">
    <property type="term" value="F:ribosomal large subunit binding"/>
    <property type="evidence" value="ECO:0007669"/>
    <property type="project" value="TreeGrafter"/>
</dbReference>
<evidence type="ECO:0000256" key="2">
    <source>
        <dbReference type="ARBA" id="ARBA00010574"/>
    </source>
</evidence>
<keyword evidence="3" id="KW-0496">Mitochondrion</keyword>
<name>A0A7C9CS94_OPUST</name>
<reference evidence="4" key="2">
    <citation type="submission" date="2020-07" db="EMBL/GenBank/DDBJ databases">
        <authorList>
            <person name="Vera ALvarez R."/>
            <person name="Arias-Moreno D.M."/>
            <person name="Jimenez-Jacinto V."/>
            <person name="Jimenez-Bremont J.F."/>
            <person name="Swaminathan K."/>
            <person name="Moose S.P."/>
            <person name="Guerrero-Gonzalez M.L."/>
            <person name="Marino-Ramirez L."/>
            <person name="Landsman D."/>
            <person name="Rodriguez-Kessler M."/>
            <person name="Delgado-Sanchez P."/>
        </authorList>
    </citation>
    <scope>NUCLEOTIDE SEQUENCE</scope>
    <source>
        <tissue evidence="4">Cladode</tissue>
    </source>
</reference>
<evidence type="ECO:0000256" key="1">
    <source>
        <dbReference type="ARBA" id="ARBA00004173"/>
    </source>
</evidence>
<sequence>MVLGFNTQPVEHISISAISLSMWAVLRSRAPSLSSGRSWPWPWSFNRSFASLTPDKDGKTEILKLEEVEKVLSDVKADDVRVLPVGNLCDWTDYMVFATGRSSCHVRNIAEALVFKAKQKQRGAPRMLLPSVEGQKSGNWIVVDSGPVIVHALDEKARAYYDLESRWVVDKPRTASSQDLDKAMVKIRRTNNSKKKVQTSTKF</sequence>
<dbReference type="GO" id="GO:0090071">
    <property type="term" value="P:negative regulation of ribosome biogenesis"/>
    <property type="evidence" value="ECO:0007669"/>
    <property type="project" value="TreeGrafter"/>
</dbReference>
<dbReference type="FunFam" id="3.30.460.10:FF:000018">
    <property type="entry name" value="Mitochondrial assembly of ribosomal large subunit 1"/>
    <property type="match status" value="1"/>
</dbReference>
<comment type="subcellular location">
    <subcellularLocation>
        <location evidence="1">Mitochondrion</location>
    </subcellularLocation>
</comment>
<dbReference type="GO" id="GO:0017148">
    <property type="term" value="P:negative regulation of translation"/>
    <property type="evidence" value="ECO:0007669"/>
    <property type="project" value="TreeGrafter"/>
</dbReference>
<dbReference type="PANTHER" id="PTHR21043">
    <property type="entry name" value="IOJAP SUPERFAMILY ORTHOLOG"/>
    <property type="match status" value="1"/>
</dbReference>
<comment type="similarity">
    <text evidence="2">Belongs to the Iojap/RsfS family.</text>
</comment>
<dbReference type="SUPFAM" id="SSF81301">
    <property type="entry name" value="Nucleotidyltransferase"/>
    <property type="match status" value="1"/>
</dbReference>
<reference evidence="4" key="1">
    <citation type="journal article" date="2013" name="J. Plant Res.">
        <title>Effect of fungi and light on seed germination of three Opuntia species from semiarid lands of central Mexico.</title>
        <authorList>
            <person name="Delgado-Sanchez P."/>
            <person name="Jimenez-Bremont J.F."/>
            <person name="Guerrero-Gonzalez Mde L."/>
            <person name="Flores J."/>
        </authorList>
    </citation>
    <scope>NUCLEOTIDE SEQUENCE</scope>
    <source>
        <tissue evidence="4">Cladode</tissue>
    </source>
</reference>
<evidence type="ECO:0000256" key="3">
    <source>
        <dbReference type="ARBA" id="ARBA00023128"/>
    </source>
</evidence>
<dbReference type="GO" id="GO:0005739">
    <property type="term" value="C:mitochondrion"/>
    <property type="evidence" value="ECO:0007669"/>
    <property type="project" value="UniProtKB-SubCell"/>
</dbReference>
<dbReference type="HAMAP" id="MF_01477">
    <property type="entry name" value="Iojap_RsfS"/>
    <property type="match status" value="1"/>
</dbReference>
<dbReference type="AlphaFoldDB" id="A0A7C9CS94"/>
<dbReference type="NCBIfam" id="TIGR00090">
    <property type="entry name" value="rsfS_iojap_ybeB"/>
    <property type="match status" value="1"/>
</dbReference>
<dbReference type="InterPro" id="IPR043519">
    <property type="entry name" value="NT_sf"/>
</dbReference>
<accession>A0A7C9CS94</accession>